<proteinExistence type="predicted"/>
<dbReference type="SUPFAM" id="SSF55729">
    <property type="entry name" value="Acyl-CoA N-acyltransferases (Nat)"/>
    <property type="match status" value="1"/>
</dbReference>
<dbReference type="RefSeq" id="WP_311637001.1">
    <property type="nucleotide sequence ID" value="NZ_JAVRFF010000040.1"/>
</dbReference>
<dbReference type="InterPro" id="IPR036514">
    <property type="entry name" value="SGNH_hydro_sf"/>
</dbReference>
<dbReference type="SUPFAM" id="SSF56784">
    <property type="entry name" value="HAD-like"/>
    <property type="match status" value="1"/>
</dbReference>
<dbReference type="InterPro" id="IPR049369">
    <property type="entry name" value="BF1531-like_N"/>
</dbReference>
<keyword evidence="3" id="KW-1185">Reference proteome</keyword>
<dbReference type="NCBIfam" id="TIGR01681">
    <property type="entry name" value="HAD-SF-IIIC"/>
    <property type="match status" value="1"/>
</dbReference>
<comment type="caution">
    <text evidence="2">The sequence shown here is derived from an EMBL/GenBank/DDBJ whole genome shotgun (WGS) entry which is preliminary data.</text>
</comment>
<protein>
    <submittedName>
        <fullName evidence="2">HAD-IIIC family phosphatase</fullName>
    </submittedName>
</protein>
<dbReference type="InterPro" id="IPR010037">
    <property type="entry name" value="FkbH_domain"/>
</dbReference>
<evidence type="ECO:0000313" key="3">
    <source>
        <dbReference type="Proteomes" id="UP001180489"/>
    </source>
</evidence>
<dbReference type="Gene3D" id="3.40.630.30">
    <property type="match status" value="1"/>
</dbReference>
<dbReference type="NCBIfam" id="TIGR01686">
    <property type="entry name" value="FkbH"/>
    <property type="match status" value="1"/>
</dbReference>
<dbReference type="Proteomes" id="UP001180489">
    <property type="component" value="Unassembled WGS sequence"/>
</dbReference>
<dbReference type="Gene3D" id="3.40.50.1110">
    <property type="entry name" value="SGNH hydrolase"/>
    <property type="match status" value="1"/>
</dbReference>
<dbReference type="InterPro" id="IPR010033">
    <property type="entry name" value="HAD_SF_ppase_IIIC"/>
</dbReference>
<dbReference type="Pfam" id="PF21211">
    <property type="entry name" value="FkbH_N"/>
    <property type="match status" value="1"/>
</dbReference>
<organism evidence="2 3">
    <name type="scientific">Streptomyces hintoniae</name>
    <dbReference type="NCBI Taxonomy" id="3075521"/>
    <lineage>
        <taxon>Bacteria</taxon>
        <taxon>Bacillati</taxon>
        <taxon>Actinomycetota</taxon>
        <taxon>Actinomycetes</taxon>
        <taxon>Kitasatosporales</taxon>
        <taxon>Streptomycetaceae</taxon>
        <taxon>Streptomyces</taxon>
    </lineage>
</organism>
<dbReference type="InterPro" id="IPR000182">
    <property type="entry name" value="GNAT_dom"/>
</dbReference>
<reference evidence="2" key="1">
    <citation type="submission" date="2024-05" db="EMBL/GenBank/DDBJ databases">
        <title>30 novel species of actinomycetes from the DSMZ collection.</title>
        <authorList>
            <person name="Nouioui I."/>
        </authorList>
    </citation>
    <scope>NUCLEOTIDE SEQUENCE</scope>
    <source>
        <strain evidence="2">DSM 41014</strain>
    </source>
</reference>
<gene>
    <name evidence="2" type="ORF">RM863_29540</name>
</gene>
<name>A0ABU2UTX4_9ACTN</name>
<accession>A0ABU2UTX4</accession>
<evidence type="ECO:0000313" key="2">
    <source>
        <dbReference type="EMBL" id="MDT0476277.1"/>
    </source>
</evidence>
<dbReference type="EMBL" id="JAVRFF010000040">
    <property type="protein sequence ID" value="MDT0476277.1"/>
    <property type="molecule type" value="Genomic_DNA"/>
</dbReference>
<dbReference type="Gene3D" id="3.40.50.1000">
    <property type="entry name" value="HAD superfamily/HAD-like"/>
    <property type="match status" value="1"/>
</dbReference>
<dbReference type="InterPro" id="IPR023214">
    <property type="entry name" value="HAD_sf"/>
</dbReference>
<dbReference type="InterPro" id="IPR036412">
    <property type="entry name" value="HAD-like_sf"/>
</dbReference>
<feature type="domain" description="N-acetyltransferase" evidence="1">
    <location>
        <begin position="437"/>
        <end position="589"/>
    </location>
</feature>
<dbReference type="InterPro" id="IPR016181">
    <property type="entry name" value="Acyl_CoA_acyltransferase"/>
</dbReference>
<sequence length="604" mass="65563">MTHTEPSTPWPELLAELRGDTSPGLWRAAARRLREDPAARDTHAKRTVRLSLLATHTTDFLAELLPVAALSCGIDLTLHQVPYGQVEAELLDPAGSLRAARPDYVLLCGTEHDLGLGTAPPDDVVGAAVDRWSGLWKRVRDNVGARVVQCLFAAPDVDARASSAGYDDDTDTAVVARLNAELVRVSGESVLFVDCDRLAAQAGRDVWHDPRHWHTLRQPVSPSALPLLARAVAGALCADLGLTRRCLVLDLDNTLWGGVLGEAGVLGVAAGQGADGEAFGLFQEYLGRLRHRGIALAIASKNDADLVEQALEQAPGMRLRRDDFAAVVADWRPKSEQVREIAARLGLGLDSLAFVDDNPAERAQVRDRLPEVDVISLPGDAALYRRALAGRPTLEPGRVTSDDRNRSTSYAALGEADRLRGASDSLDDFLTSLRMRAQVREMTLSDLDRATQLLQKTNQFNLTTRRYSQQEIATRIGHPDWTCLLLALRDRFAHHGTVGLLLLHRSGTDADIDSLLLSCRVIGRTAERRLLAAAADAARAAGCTRLVGRYVPTARNALVQTLYLDLGFERLPDTAAGPETAARYAYALDGDVFPDTPHISEESD</sequence>
<dbReference type="PROSITE" id="PS51186">
    <property type="entry name" value="GNAT"/>
    <property type="match status" value="1"/>
</dbReference>
<evidence type="ECO:0000259" key="1">
    <source>
        <dbReference type="PROSITE" id="PS51186"/>
    </source>
</evidence>